<evidence type="ECO:0000256" key="3">
    <source>
        <dbReference type="SAM" id="MobiDB-lite"/>
    </source>
</evidence>
<comment type="subcellular location">
    <subcellularLocation>
        <location evidence="1">Nucleus</location>
    </subcellularLocation>
</comment>
<organism evidence="4 5">
    <name type="scientific">Ficus carica</name>
    <name type="common">Common fig</name>
    <dbReference type="NCBI Taxonomy" id="3494"/>
    <lineage>
        <taxon>Eukaryota</taxon>
        <taxon>Viridiplantae</taxon>
        <taxon>Streptophyta</taxon>
        <taxon>Embryophyta</taxon>
        <taxon>Tracheophyta</taxon>
        <taxon>Spermatophyta</taxon>
        <taxon>Magnoliopsida</taxon>
        <taxon>eudicotyledons</taxon>
        <taxon>Gunneridae</taxon>
        <taxon>Pentapetalae</taxon>
        <taxon>rosids</taxon>
        <taxon>fabids</taxon>
        <taxon>Rosales</taxon>
        <taxon>Moraceae</taxon>
        <taxon>Ficeae</taxon>
        <taxon>Ficus</taxon>
    </lineage>
</organism>
<dbReference type="Proteomes" id="UP001187192">
    <property type="component" value="Unassembled WGS sequence"/>
</dbReference>
<name>A0AA88CZV7_FICCA</name>
<keyword evidence="2" id="KW-0539">Nucleus</keyword>
<reference evidence="4" key="1">
    <citation type="submission" date="2023-07" db="EMBL/GenBank/DDBJ databases">
        <title>draft genome sequence of fig (Ficus carica).</title>
        <authorList>
            <person name="Takahashi T."/>
            <person name="Nishimura K."/>
        </authorList>
    </citation>
    <scope>NUCLEOTIDE SEQUENCE</scope>
</reference>
<dbReference type="GO" id="GO:0006950">
    <property type="term" value="P:response to stress"/>
    <property type="evidence" value="ECO:0007669"/>
    <property type="project" value="UniProtKB-ARBA"/>
</dbReference>
<dbReference type="AlphaFoldDB" id="A0AA88CZV7"/>
<evidence type="ECO:0000256" key="1">
    <source>
        <dbReference type="ARBA" id="ARBA00004123"/>
    </source>
</evidence>
<dbReference type="EMBL" id="BTGU01000006">
    <property type="protein sequence ID" value="GMN37121.1"/>
    <property type="molecule type" value="Genomic_DNA"/>
</dbReference>
<feature type="compositionally biased region" description="Basic and acidic residues" evidence="3">
    <location>
        <begin position="31"/>
        <end position="45"/>
    </location>
</feature>
<gene>
    <name evidence="4" type="ORF">TIFTF001_006559</name>
</gene>
<sequence>MLQNQLSVDLYNECGKKDCWVIMEDDDHHHHDHDLDHDQDHDDSKYNPTTSTSSSIGNSTSSHRSTSSSSDLVDDASSSSCSSSHSNGPLFELSELMAQLPIKRGLSKYFQGKSQSFTSLSKVRSIEDLAKKENPYNNRRKMKACKSYAGGLDSHKLYTLPKATISKKASRSGSLSFTSRRSGSFLGTNRIPPLPAQKTSDVCI</sequence>
<proteinExistence type="predicted"/>
<evidence type="ECO:0000256" key="2">
    <source>
        <dbReference type="ARBA" id="ARBA00023242"/>
    </source>
</evidence>
<dbReference type="Gramene" id="FCD_00005621-RA">
    <property type="protein sequence ID" value="FCD_00005621-RA:cds"/>
    <property type="gene ID" value="FCD_00005621"/>
</dbReference>
<evidence type="ECO:0000313" key="4">
    <source>
        <dbReference type="EMBL" id="GMN37121.1"/>
    </source>
</evidence>
<dbReference type="PANTHER" id="PTHR33172:SF29">
    <property type="entry name" value="OS06G0559400 PROTEIN"/>
    <property type="match status" value="1"/>
</dbReference>
<dbReference type="PANTHER" id="PTHR33172">
    <property type="entry name" value="OS08G0516900 PROTEIN"/>
    <property type="match status" value="1"/>
</dbReference>
<dbReference type="InterPro" id="IPR051992">
    <property type="entry name" value="OxStress_Response_Reg"/>
</dbReference>
<feature type="compositionally biased region" description="Low complexity" evidence="3">
    <location>
        <begin position="49"/>
        <end position="86"/>
    </location>
</feature>
<keyword evidence="5" id="KW-1185">Reference proteome</keyword>
<accession>A0AA88CZV7</accession>
<feature type="region of interest" description="Disordered" evidence="3">
    <location>
        <begin position="31"/>
        <end position="86"/>
    </location>
</feature>
<evidence type="ECO:0008006" key="6">
    <source>
        <dbReference type="Google" id="ProtNLM"/>
    </source>
</evidence>
<dbReference type="GO" id="GO:0005634">
    <property type="term" value="C:nucleus"/>
    <property type="evidence" value="ECO:0007669"/>
    <property type="project" value="UniProtKB-SubCell"/>
</dbReference>
<comment type="caution">
    <text evidence="4">The sequence shown here is derived from an EMBL/GenBank/DDBJ whole genome shotgun (WGS) entry which is preliminary data.</text>
</comment>
<evidence type="ECO:0000313" key="5">
    <source>
        <dbReference type="Proteomes" id="UP001187192"/>
    </source>
</evidence>
<protein>
    <recommendedName>
        <fullName evidence="6">Oxidative stress 3</fullName>
    </recommendedName>
</protein>